<dbReference type="SUPFAM" id="SSF47336">
    <property type="entry name" value="ACP-like"/>
    <property type="match status" value="3"/>
</dbReference>
<dbReference type="InterPro" id="IPR006162">
    <property type="entry name" value="Ppantetheine_attach_site"/>
</dbReference>
<dbReference type="FunFam" id="3.40.50.980:FF:000001">
    <property type="entry name" value="Non-ribosomal peptide synthetase"/>
    <property type="match status" value="1"/>
</dbReference>
<sequence>MSDDMERSEPSPEGVAIIAMSGRFPQAATLEQFWDNLRRGVEARTVFTDEELLADGADPARIHQPGYVRAGFVLEDVDRFDAGFFDFSPRDAEVLDPQHRVFLECCWEALERAGYASRAYRGQISVFGGAGASSYLYSNLLSRPDVLQGMGTFQVTISNDKDFLPPRISHKLGLRGASIAVQTACSSSLVAIHLACQSLLTGESDLALAGGVSIALPQRTGYAYQEGGVVSPDAHCRTFDAKAAGTVRGSGAGVVVLKRLADALADGNPILAVIRGSAVNNDGEARLGYTAPSVEGQTAVVSEALGIAGVPSESVTYVEAHGTATPLGDPIEVTALTKAFRARLSQGARARCALGSVKTNIGHLDAAAGVAGLIKTVLALQHRELPPCLHFEQPNPKLDLASGPFFVNDTLRPWESDGTPRRAGVSSFGIGGTNAHVILEEAPARPSSTSSSRPWQLLTLSARTAPALEAATSNLQTWLSQHPEAEFAQVAHTLQVGRQRFSHRRVLVCRDAEDARAALEARDPQRLRTTLQEDSTSPVVFLFPGQGAQYVGMGRELHASEPVFRKHVDDCCTRLKSLLGFDLREVLFPPSDVDPSAAEARLTQTAVTQPALFVIEYALAKLWMSLGVTPQAMLGHSIGEYVAACIAGVLTLDDALALVTARGQLMQSLPSGAMLSVALPEAELRPLLGPALSLAAVNGPALCVASGPTEMVEALEAVLSRRKVEFRRLHTSHAFHSAMMDPILEAFAAKVRGVRLSRPRRPYVSNLTGTWITEKEATDPGYWVEHLRQAVRFADGAKLLLEDTANVFLEVGPGTTLGALVRQAARSSGPSTILSTLRHPRESVSDRTRLLETVGQLWLAGAALDLNGLQPVEHRRRLPLPTYPFQRERYWIEPRAGAGLTHARAVTGPGLVRKQGSLADWFYVPGWKHAVRPGPGTAATRWLVMLDERLGPALADRLEATGGDVVRVATTDAYGRQGPRRFTVAEGQPEGYTRLLAELDAEGWRPERVVQLGSVAGASLDEASAVDRAVNGFHDLLHLASALHTRKTDAAVELIVVTAGAQDVTGEESLCPASALLVGACKVLPQELSPALRVRTIDVAPAEVGGERLTRLLVDELRVETAEPVIAYRSGRRWAETYERARPPEGGQGRLRERGVYLITGGLGRIGMALAEELATSFQARLVFVGRSVFPAREAWEAWLASHGSNDETSRRIRQLLVIEQRGGEVLVLRADISRPEEVAEVLARTEARFGALHGVIHSAGSLGERAHVPVLDPGDARHAEQFDAKVRGVLALERALRGRALDFVLLQSSLAAVLGGIGFAAYAAANLFMDAFAARQNRSESTPWLSVDWDGWGDEETLDEGMLALTMAEGVAAFQSVLRGDVPRWIVSTGDLSARLATWVQPVAARGDAASAVSSHARPQLATGYVAPRDALEQELAAMWQELLGVTPVGRHDSFFDLGGHSLLGTQLLSRLRETYRVELPIRTLFETPTVAGLAEAITQSRSGPETRPDPAPTTASATPPRAPLSFAQQRLWFWERLEPGTSVYNIHTALQCDGDLDVGALGRSLDALAARHEALRTTFVEEGDQVVQVIARRLDLEVPVTDLRDRSDDTRADEARRVAEEEGRRPFDLEKGPLLRARLIKLAAREHVVTLTVHHSIFDAWSLGLLIRELAELYTAFAAGRRPRLPELTMQYADFARWQRERLQGDVLEAELAHWRTRLAGAPPALELPTDRPRPATPSYDGASHPLDLPRELTDGLKELGRREGATLFMVLLAGFQSVLARHSGQDDIVVGTPIAGRNRVELESIVGFFINTLALRTRLSGNPTFRELVGRVREVTLAAYAHQDIPFDKLVEALAPPRDRSRSPLFQVLLILQNAPVPELALPGGLKLRPVGAPEEPARFDLSLSFTETASGLQGTLRYATALFDANTARRLLGHLRMFLEAAAANPDQRLDTVSLLSADEQRELAHLESGRRERPSPRSILERFRAWVDHTPAAPAALMGERTVRYDALALRAHVVARELARHGVHRGTPVAVFLPRSPELLATLLGVLEVGGAYVPLDPGYPAERVAYMLGDARPRVVVTDGPRREQLPEAWREGAVLVESLTDSPGASPRPADLQGDDVSHLVYTSGSTGMPKGIIGHHAGILNYVDYLERTYRPGPGDVALQLASASFDASLRDMLAPVLMGTPVVFADGDRGRDPEELLAAIERYRVTLLPSVVPSLLRLLLAAAGTRPRELGTVRLILCSGERLLATDVERARAVFGAHVRIVNQYGPTECTLTSTFHIATPQDLVGVVPAGRPIDNAEVVLLDARGERVPTGVVGHIHIGGNGVTHGFLGRPDLTAERFVPHLDGDRPGARLYATGDYGRWRADGALEFVGRRDDQVKVRGNRVELGEIESNLTRCPGVGAAVVLAVPEQDGDTRLVACIVASDAGAPSDTELTTFLAARLPEPMLPSAYVLLDVLPRTPNGKADRAALMPAATAARRRGGADSGAPSVAPRTPTQEIVAGLWAQLLSVERVGIHDSFFDLGGHSLLATQAVSRVRVALGVEVPLRELFTHPTVEALSARIDELAMSRQSARGRPPLVPAPRTQGLPLSFAQKRLWVVDRLRPGDPAYNISGAIRVRGAIDADVLERCVAEIVRRHESLRTTFEFVGEEPVQRIAAELEVPLGRVDLSDFPEPEREDLVARLVAKETGWSFALAQGPLLRVSLLRLSEAEHVLVFAMHHIISDGWSRGILVRDLMALYVAFVAGQPSPLPKPVLQYADFAHWQRSWLRDEVLEAQLAYWRRRLAGVPPVLALPTDRPRPVAQSLRGAHYRATLPPLLVEALKRLGRTEGVTLFMTLMAGFQALLSRYTGQEDLTVGTDVAGRNNADLEGLIGFFVNQLVIRGQLDGNPPFRALLTRVRDTALEAYANQDLPFEELVRAVNPERSLGHTPLFQVKLALQNQPFTELQLPGLSLSGVAFENASSKFDLTLVLEEFEGSLVGLWEFSTDLFEEATIARMAAAYQRVLEAVVTAPDLRLSSLPVLADEERHRLLVEWNATDAELSVDRCAHHLFEEQARRTPEAPAVSFQGHALTYAELDRRANQLAHHLRGLGVGPELRVGVCLERSLELVVALLGVLKAGGSFVPLDPGYPTERLSLLLRESAVSVLLTQDAVLDELPLRSELPVCLDSDWTDIARHPTSAPSVDVTPENLAYVIFTSGSTGQPKGVLLAHRGLCNTALALAAAFDISPGSRVLQASALGFDASVSEVFSTLLSGGCLHLALRDELMPGAPLRDLIQREAITTVTLTPPVLAQLEPRALDTLRVVISAGDACTPELAARWKPGRRFLNAYGPTEVTVCASISPDVKVERPSIGRPLPNVRLYVLDPHLQPVPLGSTGELYVGGVGLARGYLERPDLTAERFIPSPFALTPGERMYRTGDLVRALPSGEFEFSGRVDNQVKVRGFRVELGEVEAVLGQAPGVHEAVVVARADAAGGKRLVAYFVAREDTRLAVEDLRAFLRDRLPDYMVPSAWVLLTALPLTPHGKVDAKALPAPEAVPGTEDIRQRTPPRTPTEELIAEVWADVLQCGSVGVDDDFFELGGHSLMATQVTTRVGGVFGLELSLTDFFSKPTVAALATHIDSLGGTSGPRVPPVVSTPPCEVLPLSPRQQVYWSDEEKGPEDLANSSPAAFRLDGPLDTEALREGFDLLVRRHEILRTSFPVIDGTPMQRIASQGEARLQVIELGDLPEQQRQAELMRRIDEEQHRPFDVAQGPLLRAWVFRLTADTHVLLLNQHHAITDYVSTSLFMGELAEVYAAIREGLPPRLPEPALQYRDVTRWEHDWLRGGALEQLRAYWSLKLASPVLEVALPYRRPRQRHEGIVSSLQPFLLSPELSRATRALCRKEGVTPFVLMLAAFQVVLSRCAGQEDIAVGFSHANRQRMELEKVLGMFAGYMVLRTDLSGDPSFLEVLRRARSTYLEAFQHQGLPHTELVKLMPPPWQVGFSFTRVDRAQATSVAGLSVSPLPLHRTRSLTDLKLNVVETPEGLGGTFEYKADLFEHESIEAMQDDFQALLEFIVAAPDQRLSELPRRTHALGLAHGRHETA</sequence>
<name>A0A540X8Z3_9BACT</name>
<feature type="domain" description="Carrier" evidence="10">
    <location>
        <begin position="2500"/>
        <end position="2575"/>
    </location>
</feature>
<dbReference type="InterPro" id="IPR014030">
    <property type="entry name" value="Ketoacyl_synth_N"/>
</dbReference>
<evidence type="ECO:0000256" key="9">
    <source>
        <dbReference type="SAM" id="MobiDB-lite"/>
    </source>
</evidence>
<dbReference type="Gene3D" id="3.30.70.3290">
    <property type="match status" value="1"/>
</dbReference>
<keyword evidence="2" id="KW-0596">Phosphopantetheine</keyword>
<feature type="region of interest" description="Disordered" evidence="9">
    <location>
        <begin position="1726"/>
        <end position="1747"/>
    </location>
</feature>
<dbReference type="InterPro" id="IPR000873">
    <property type="entry name" value="AMP-dep_synth/lig_dom"/>
</dbReference>
<dbReference type="GO" id="GO:0008610">
    <property type="term" value="P:lipid biosynthetic process"/>
    <property type="evidence" value="ECO:0007669"/>
    <property type="project" value="UniProtKB-ARBA"/>
</dbReference>
<dbReference type="Pfam" id="PF21394">
    <property type="entry name" value="Beta-ketacyl_N"/>
    <property type="match status" value="1"/>
</dbReference>
<comment type="caution">
    <text evidence="12">The sequence shown here is derived from an EMBL/GenBank/DDBJ whole genome shotgun (WGS) entry which is preliminary data.</text>
</comment>
<gene>
    <name evidence="12" type="ORF">FJV41_01800</name>
</gene>
<dbReference type="SUPFAM" id="SSF55048">
    <property type="entry name" value="Probable ACP-binding domain of malonyl-CoA ACP transacylase"/>
    <property type="match status" value="1"/>
</dbReference>
<dbReference type="RefSeq" id="WP_141640631.1">
    <property type="nucleotide sequence ID" value="NZ_VIFM01000004.1"/>
</dbReference>
<dbReference type="PANTHER" id="PTHR45527">
    <property type="entry name" value="NONRIBOSOMAL PEPTIDE SYNTHETASE"/>
    <property type="match status" value="1"/>
</dbReference>
<dbReference type="InterPro" id="IPR014043">
    <property type="entry name" value="Acyl_transferase_dom"/>
</dbReference>
<dbReference type="SUPFAM" id="SSF51735">
    <property type="entry name" value="NAD(P)-binding Rossmann-fold domains"/>
    <property type="match status" value="2"/>
</dbReference>
<dbReference type="InterPro" id="IPR013968">
    <property type="entry name" value="PKS_KR"/>
</dbReference>
<feature type="region of interest" description="Disordered" evidence="9">
    <location>
        <begin position="1497"/>
        <end position="1523"/>
    </location>
</feature>
<dbReference type="InterPro" id="IPR036291">
    <property type="entry name" value="NAD(P)-bd_dom_sf"/>
</dbReference>
<evidence type="ECO:0000256" key="7">
    <source>
        <dbReference type="ARBA" id="ARBA00023268"/>
    </source>
</evidence>
<evidence type="ECO:0000256" key="3">
    <source>
        <dbReference type="ARBA" id="ARBA00022553"/>
    </source>
</evidence>
<keyword evidence="3" id="KW-0597">Phosphoprotein</keyword>
<keyword evidence="4" id="KW-0808">Transferase</keyword>
<dbReference type="FunFam" id="3.40.50.12780:FF:000012">
    <property type="entry name" value="Non-ribosomal peptide synthetase"/>
    <property type="match status" value="1"/>
</dbReference>
<evidence type="ECO:0000256" key="1">
    <source>
        <dbReference type="ARBA" id="ARBA00001957"/>
    </source>
</evidence>
<dbReference type="GO" id="GO:0005829">
    <property type="term" value="C:cytosol"/>
    <property type="evidence" value="ECO:0007669"/>
    <property type="project" value="TreeGrafter"/>
</dbReference>
<dbReference type="InterPro" id="IPR023213">
    <property type="entry name" value="CAT-like_dom_sf"/>
</dbReference>
<dbReference type="Gene3D" id="3.30.300.30">
    <property type="match status" value="2"/>
</dbReference>
<dbReference type="Proteomes" id="UP000315369">
    <property type="component" value="Unassembled WGS sequence"/>
</dbReference>
<dbReference type="Pfam" id="PF00668">
    <property type="entry name" value="Condensation"/>
    <property type="match status" value="3"/>
</dbReference>
<feature type="domain" description="Ketosynthase family 3 (KS3)" evidence="11">
    <location>
        <begin position="12"/>
        <end position="441"/>
    </location>
</feature>
<dbReference type="CDD" id="cd00833">
    <property type="entry name" value="PKS"/>
    <property type="match status" value="1"/>
</dbReference>
<comment type="similarity">
    <text evidence="8">In the C-terminal section; belongs to the NRP synthetase family.</text>
</comment>
<comment type="cofactor">
    <cofactor evidence="1">
        <name>pantetheine 4'-phosphate</name>
        <dbReference type="ChEBI" id="CHEBI:47942"/>
    </cofactor>
</comment>
<dbReference type="FunFam" id="3.30.559.10:FF:000012">
    <property type="entry name" value="Non-ribosomal peptide synthetase"/>
    <property type="match status" value="2"/>
</dbReference>
<dbReference type="InterPro" id="IPR036736">
    <property type="entry name" value="ACP-like_sf"/>
</dbReference>
<dbReference type="GO" id="GO:0016746">
    <property type="term" value="F:acyltransferase activity"/>
    <property type="evidence" value="ECO:0007669"/>
    <property type="project" value="InterPro"/>
</dbReference>
<dbReference type="PROSITE" id="PS00455">
    <property type="entry name" value="AMP_BINDING"/>
    <property type="match status" value="2"/>
</dbReference>
<dbReference type="SUPFAM" id="SSF53901">
    <property type="entry name" value="Thiolase-like"/>
    <property type="match status" value="1"/>
</dbReference>
<keyword evidence="13" id="KW-1185">Reference proteome</keyword>
<dbReference type="SUPFAM" id="SSF56801">
    <property type="entry name" value="Acetyl-CoA synthetase-like"/>
    <property type="match status" value="2"/>
</dbReference>
<dbReference type="InterPro" id="IPR025110">
    <property type="entry name" value="AMP-bd_C"/>
</dbReference>
<feature type="domain" description="Carrier" evidence="10">
    <location>
        <begin position="1428"/>
        <end position="1503"/>
    </location>
</feature>
<dbReference type="Gene3D" id="1.10.1200.10">
    <property type="entry name" value="ACP-like"/>
    <property type="match status" value="2"/>
</dbReference>
<dbReference type="CDD" id="cd19531">
    <property type="entry name" value="LCL_NRPS-like"/>
    <property type="match status" value="3"/>
</dbReference>
<keyword evidence="7" id="KW-0511">Multifunctional enzyme</keyword>
<dbReference type="InterPro" id="IPR001227">
    <property type="entry name" value="Ac_transferase_dom_sf"/>
</dbReference>
<dbReference type="Gene3D" id="3.30.559.30">
    <property type="entry name" value="Nonribosomal peptide synthetase, condensation domain"/>
    <property type="match status" value="3"/>
</dbReference>
<dbReference type="Pfam" id="PF00550">
    <property type="entry name" value="PP-binding"/>
    <property type="match status" value="3"/>
</dbReference>
<proteinExistence type="inferred from homology"/>
<dbReference type="InterPro" id="IPR016036">
    <property type="entry name" value="Malonyl_transacylase_ACP-bd"/>
</dbReference>
<dbReference type="InterPro" id="IPR045851">
    <property type="entry name" value="AMP-bd_C_sf"/>
</dbReference>
<dbReference type="SMART" id="SM00823">
    <property type="entry name" value="PKS_PP"/>
    <property type="match status" value="3"/>
</dbReference>
<dbReference type="PANTHER" id="PTHR45527:SF1">
    <property type="entry name" value="FATTY ACID SYNTHASE"/>
    <property type="match status" value="1"/>
</dbReference>
<evidence type="ECO:0000256" key="2">
    <source>
        <dbReference type="ARBA" id="ARBA00022450"/>
    </source>
</evidence>
<dbReference type="GO" id="GO:0043041">
    <property type="term" value="P:amino acid activation for nonribosomal peptide biosynthetic process"/>
    <property type="evidence" value="ECO:0007669"/>
    <property type="project" value="TreeGrafter"/>
</dbReference>
<dbReference type="SMART" id="SM00822">
    <property type="entry name" value="PKS_KR"/>
    <property type="match status" value="1"/>
</dbReference>
<dbReference type="FunFam" id="2.30.38.10:FF:000001">
    <property type="entry name" value="Non-ribosomal peptide synthetase PvdI"/>
    <property type="match status" value="1"/>
</dbReference>
<evidence type="ECO:0000256" key="4">
    <source>
        <dbReference type="ARBA" id="ARBA00022679"/>
    </source>
</evidence>
<dbReference type="EMBL" id="VIFM01000004">
    <property type="protein sequence ID" value="TQF17727.1"/>
    <property type="molecule type" value="Genomic_DNA"/>
</dbReference>
<dbReference type="GO" id="GO:0006631">
    <property type="term" value="P:fatty acid metabolic process"/>
    <property type="evidence" value="ECO:0007669"/>
    <property type="project" value="UniProtKB-KW"/>
</dbReference>
<dbReference type="SUPFAM" id="SSF52777">
    <property type="entry name" value="CoA-dependent acyltransferases"/>
    <property type="match status" value="6"/>
</dbReference>
<dbReference type="Pfam" id="PF08659">
    <property type="entry name" value="KR"/>
    <property type="match status" value="1"/>
</dbReference>
<dbReference type="InterPro" id="IPR016039">
    <property type="entry name" value="Thiolase-like"/>
</dbReference>
<dbReference type="InterPro" id="IPR057326">
    <property type="entry name" value="KR_dom"/>
</dbReference>
<dbReference type="FunFam" id="3.40.47.10:FF:000042">
    <property type="entry name" value="Polyketide synthase Pks13"/>
    <property type="match status" value="1"/>
</dbReference>
<dbReference type="FunFam" id="1.10.1200.10:FF:000016">
    <property type="entry name" value="Non-ribosomal peptide synthase"/>
    <property type="match status" value="3"/>
</dbReference>
<reference evidence="12 13" key="1">
    <citation type="submission" date="2019-06" db="EMBL/GenBank/DDBJ databases">
        <authorList>
            <person name="Livingstone P."/>
            <person name="Whitworth D."/>
        </authorList>
    </citation>
    <scope>NUCLEOTIDE SEQUENCE [LARGE SCALE GENOMIC DNA]</scope>
    <source>
        <strain evidence="12 13">AM401</strain>
    </source>
</reference>
<dbReference type="NCBIfam" id="TIGR01733">
    <property type="entry name" value="AA-adenyl-dom"/>
    <property type="match status" value="2"/>
</dbReference>
<dbReference type="Pfam" id="PF13193">
    <property type="entry name" value="AMP-binding_C"/>
    <property type="match status" value="2"/>
</dbReference>
<dbReference type="InterPro" id="IPR020845">
    <property type="entry name" value="AMP-binding_CS"/>
</dbReference>
<evidence type="ECO:0000259" key="11">
    <source>
        <dbReference type="PROSITE" id="PS52004"/>
    </source>
</evidence>
<dbReference type="InterPro" id="IPR029058">
    <property type="entry name" value="AB_hydrolase_fold"/>
</dbReference>
<evidence type="ECO:0000313" key="12">
    <source>
        <dbReference type="EMBL" id="TQF17727.1"/>
    </source>
</evidence>
<dbReference type="Gene3D" id="3.40.366.10">
    <property type="entry name" value="Malonyl-Coenzyme A Acyl Carrier Protein, domain 2"/>
    <property type="match status" value="1"/>
</dbReference>
<dbReference type="GO" id="GO:0044550">
    <property type="term" value="P:secondary metabolite biosynthetic process"/>
    <property type="evidence" value="ECO:0007669"/>
    <property type="project" value="UniProtKB-ARBA"/>
</dbReference>
<evidence type="ECO:0000256" key="5">
    <source>
        <dbReference type="ARBA" id="ARBA00022832"/>
    </source>
</evidence>
<evidence type="ECO:0000256" key="6">
    <source>
        <dbReference type="ARBA" id="ARBA00023098"/>
    </source>
</evidence>
<dbReference type="Pfam" id="PF00698">
    <property type="entry name" value="Acyl_transf_1"/>
    <property type="match status" value="1"/>
</dbReference>
<dbReference type="InterPro" id="IPR001242">
    <property type="entry name" value="Condensation_dom"/>
</dbReference>
<dbReference type="Gene3D" id="3.40.47.10">
    <property type="match status" value="1"/>
</dbReference>
<keyword evidence="6" id="KW-0443">Lipid metabolism</keyword>
<dbReference type="InterPro" id="IPR016035">
    <property type="entry name" value="Acyl_Trfase/lysoPLipase"/>
</dbReference>
<dbReference type="SMART" id="SM00827">
    <property type="entry name" value="PKS_AT"/>
    <property type="match status" value="1"/>
</dbReference>
<dbReference type="InterPro" id="IPR020806">
    <property type="entry name" value="PKS_PP-bd"/>
</dbReference>
<dbReference type="Gene3D" id="3.40.50.1820">
    <property type="entry name" value="alpha/beta hydrolase"/>
    <property type="match status" value="1"/>
</dbReference>
<dbReference type="CDD" id="cd05930">
    <property type="entry name" value="A_NRPS"/>
    <property type="match status" value="2"/>
</dbReference>
<dbReference type="FunFam" id="3.30.300.30:FF:000010">
    <property type="entry name" value="Enterobactin synthetase component F"/>
    <property type="match status" value="1"/>
</dbReference>
<dbReference type="PROSITE" id="PS52004">
    <property type="entry name" value="KS3_2"/>
    <property type="match status" value="1"/>
</dbReference>
<evidence type="ECO:0000259" key="10">
    <source>
        <dbReference type="PROSITE" id="PS50075"/>
    </source>
</evidence>
<dbReference type="GO" id="GO:0072330">
    <property type="term" value="P:monocarboxylic acid biosynthetic process"/>
    <property type="evidence" value="ECO:0007669"/>
    <property type="project" value="UniProtKB-ARBA"/>
</dbReference>
<dbReference type="PROSITE" id="PS50075">
    <property type="entry name" value="CARRIER"/>
    <property type="match status" value="3"/>
</dbReference>
<organism evidence="12 13">
    <name type="scientific">Myxococcus llanfairpwllgwyngyllgogerychwyrndrobwllllantysiliogogogochensis</name>
    <dbReference type="NCBI Taxonomy" id="2590453"/>
    <lineage>
        <taxon>Bacteria</taxon>
        <taxon>Pseudomonadati</taxon>
        <taxon>Myxococcota</taxon>
        <taxon>Myxococcia</taxon>
        <taxon>Myxococcales</taxon>
        <taxon>Cystobacterineae</taxon>
        <taxon>Myxococcaceae</taxon>
        <taxon>Myxococcus</taxon>
    </lineage>
</organism>
<dbReference type="InterPro" id="IPR042099">
    <property type="entry name" value="ANL_N_sf"/>
</dbReference>
<dbReference type="Gene3D" id="3.40.50.980">
    <property type="match status" value="2"/>
</dbReference>
<dbReference type="PROSITE" id="PS00012">
    <property type="entry name" value="PHOSPHOPANTETHEINE"/>
    <property type="match status" value="3"/>
</dbReference>
<dbReference type="InterPro" id="IPR049490">
    <property type="entry name" value="C883_1060-like_KR_N"/>
</dbReference>
<dbReference type="Pfam" id="PF02801">
    <property type="entry name" value="Ketoacyl-synt_C"/>
    <property type="match status" value="1"/>
</dbReference>
<dbReference type="Gene3D" id="3.40.50.720">
    <property type="entry name" value="NAD(P)-binding Rossmann-like Domain"/>
    <property type="match status" value="1"/>
</dbReference>
<dbReference type="InterPro" id="IPR009081">
    <property type="entry name" value="PP-bd_ACP"/>
</dbReference>
<dbReference type="Gene3D" id="3.30.70.250">
    <property type="entry name" value="Malonyl-CoA ACP transacylase, ACP-binding"/>
    <property type="match status" value="1"/>
</dbReference>
<dbReference type="InterPro" id="IPR020841">
    <property type="entry name" value="PKS_Beta-ketoAc_synthase_dom"/>
</dbReference>
<dbReference type="SMART" id="SM00825">
    <property type="entry name" value="PKS_KS"/>
    <property type="match status" value="1"/>
</dbReference>
<evidence type="ECO:0000313" key="13">
    <source>
        <dbReference type="Proteomes" id="UP000315369"/>
    </source>
</evidence>
<protein>
    <submittedName>
        <fullName evidence="12">Amino acid adenylation domain-containing protein</fullName>
    </submittedName>
</protein>
<dbReference type="GO" id="GO:0031177">
    <property type="term" value="F:phosphopantetheine binding"/>
    <property type="evidence" value="ECO:0007669"/>
    <property type="project" value="InterPro"/>
</dbReference>
<dbReference type="SUPFAM" id="SSF52151">
    <property type="entry name" value="FabD/lysophospholipase-like"/>
    <property type="match status" value="1"/>
</dbReference>
<evidence type="ECO:0000256" key="8">
    <source>
        <dbReference type="ARBA" id="ARBA00029443"/>
    </source>
</evidence>
<dbReference type="Gene3D" id="2.30.38.10">
    <property type="entry name" value="Luciferase, Domain 3"/>
    <property type="match status" value="1"/>
</dbReference>
<dbReference type="InterPro" id="IPR010071">
    <property type="entry name" value="AA_adenyl_dom"/>
</dbReference>
<dbReference type="Pfam" id="PF22621">
    <property type="entry name" value="CurL-like_PKS_C"/>
    <property type="match status" value="1"/>
</dbReference>
<feature type="domain" description="Carrier" evidence="10">
    <location>
        <begin position="3556"/>
        <end position="3631"/>
    </location>
</feature>
<dbReference type="Pfam" id="PF00501">
    <property type="entry name" value="AMP-binding"/>
    <property type="match status" value="2"/>
</dbReference>
<accession>A0A540X8Z3</accession>
<dbReference type="Pfam" id="PF00109">
    <property type="entry name" value="ketoacyl-synt"/>
    <property type="match status" value="1"/>
</dbReference>
<dbReference type="InterPro" id="IPR014031">
    <property type="entry name" value="Ketoacyl_synth_C"/>
</dbReference>
<dbReference type="CDD" id="cd08953">
    <property type="entry name" value="KR_2_SDR_x"/>
    <property type="match status" value="1"/>
</dbReference>
<keyword evidence="5" id="KW-0276">Fatty acid metabolism</keyword>
<dbReference type="Gene3D" id="3.30.559.10">
    <property type="entry name" value="Chloramphenicol acetyltransferase-like domain"/>
    <property type="match status" value="3"/>
</dbReference>
<dbReference type="Gene3D" id="3.40.50.12780">
    <property type="entry name" value="N-terminal domain of ligase-like"/>
    <property type="match status" value="1"/>
</dbReference>
<dbReference type="OrthoDB" id="9778690at2"/>